<dbReference type="PANTHER" id="PTHR12111">
    <property type="entry name" value="SPLICING FACTOR YJU2"/>
    <property type="match status" value="1"/>
</dbReference>
<feature type="region of interest" description="Disordered" evidence="3">
    <location>
        <begin position="275"/>
        <end position="329"/>
    </location>
</feature>
<dbReference type="GO" id="GO:0000398">
    <property type="term" value="P:mRNA splicing, via spliceosome"/>
    <property type="evidence" value="ECO:0007669"/>
    <property type="project" value="InterPro"/>
</dbReference>
<organism evidence="4 5">
    <name type="scientific">Rhizopus azygosporus</name>
    <name type="common">Rhizopus microsporus var. azygosporus</name>
    <dbReference type="NCBI Taxonomy" id="86630"/>
    <lineage>
        <taxon>Eukaryota</taxon>
        <taxon>Fungi</taxon>
        <taxon>Fungi incertae sedis</taxon>
        <taxon>Mucoromycota</taxon>
        <taxon>Mucoromycotina</taxon>
        <taxon>Mucoromycetes</taxon>
        <taxon>Mucorales</taxon>
        <taxon>Mucorineae</taxon>
        <taxon>Rhizopodaceae</taxon>
        <taxon>Rhizopus</taxon>
    </lineage>
</organism>
<evidence type="ECO:0008006" key="6">
    <source>
        <dbReference type="Google" id="ProtNLM"/>
    </source>
</evidence>
<comment type="caution">
    <text evidence="4">The sequence shown here is derived from an EMBL/GenBank/DDBJ whole genome shotgun (WGS) entry which is preliminary data.</text>
</comment>
<dbReference type="Proteomes" id="UP000252139">
    <property type="component" value="Unassembled WGS sequence"/>
</dbReference>
<dbReference type="EMBL" id="PJQL01001547">
    <property type="protein sequence ID" value="RCH88007.1"/>
    <property type="molecule type" value="Genomic_DNA"/>
</dbReference>
<sequence length="329" mass="38303">MQPFNKYYPPDWTPDKGSINTYQGKHALGDRARKLKEGILIVRFELPYNIWCLGCNEHIGQGVRYNAEKKKIGNYYSTPIYQFRMRCHLCSNWIEIHTDPKNTAYVVVSGAQKKVEEWDPKDTEVIQFQDEKEKEQLETNPMFRLEHEVLDKKTLDDSVPRISQLQQLNNQQWADPYTRSQQLRRRLREEKKMDKAAKEEADKIRDKHSLHIELLPEIPEDIVKAKSVEYDTSHLLDQKRLETAVSPLFRKIKTKNQAIHLAKIQTRLKTDPFLNSSFSNRIKRSSDSDNKDTNKKSKKDSNNNNNNNNSSSSSSSNGGLVLYSDSDTE</sequence>
<evidence type="ECO:0000313" key="5">
    <source>
        <dbReference type="Proteomes" id="UP000252139"/>
    </source>
</evidence>
<evidence type="ECO:0000256" key="2">
    <source>
        <dbReference type="SAM" id="Coils"/>
    </source>
</evidence>
<evidence type="ECO:0000256" key="3">
    <source>
        <dbReference type="SAM" id="MobiDB-lite"/>
    </source>
</evidence>
<name>A0A367JDL2_RHIAZ</name>
<evidence type="ECO:0000313" key="4">
    <source>
        <dbReference type="EMBL" id="RCH88007.1"/>
    </source>
</evidence>
<dbReference type="PANTHER" id="PTHR12111:SF2">
    <property type="entry name" value="SPLICING FACTOR YJU2B-RELATED"/>
    <property type="match status" value="1"/>
</dbReference>
<dbReference type="AlphaFoldDB" id="A0A367JDL2"/>
<dbReference type="STRING" id="86630.A0A367JDL2"/>
<dbReference type="OrthoDB" id="360327at2759"/>
<evidence type="ECO:0000256" key="1">
    <source>
        <dbReference type="ARBA" id="ARBA00005595"/>
    </source>
</evidence>
<proteinExistence type="inferred from homology"/>
<comment type="similarity">
    <text evidence="1">Belongs to the CWC16 family.</text>
</comment>
<keyword evidence="5" id="KW-1185">Reference proteome</keyword>
<feature type="compositionally biased region" description="Low complexity" evidence="3">
    <location>
        <begin position="302"/>
        <end position="317"/>
    </location>
</feature>
<accession>A0A367JDL2</accession>
<keyword evidence="2" id="KW-0175">Coiled coil</keyword>
<dbReference type="Pfam" id="PF04502">
    <property type="entry name" value="Saf4_Yju2"/>
    <property type="match status" value="1"/>
</dbReference>
<dbReference type="InterPro" id="IPR007590">
    <property type="entry name" value="Saf4/Yju2"/>
</dbReference>
<feature type="coiled-coil region" evidence="2">
    <location>
        <begin position="180"/>
        <end position="207"/>
    </location>
</feature>
<dbReference type="GO" id="GO:0071014">
    <property type="term" value="C:post-mRNA release spliceosomal complex"/>
    <property type="evidence" value="ECO:0007669"/>
    <property type="project" value="TreeGrafter"/>
</dbReference>
<gene>
    <name evidence="4" type="ORF">CU097_003511</name>
</gene>
<feature type="compositionally biased region" description="Basic and acidic residues" evidence="3">
    <location>
        <begin position="284"/>
        <end position="301"/>
    </location>
</feature>
<reference evidence="4 5" key="1">
    <citation type="journal article" date="2018" name="G3 (Bethesda)">
        <title>Phylogenetic and Phylogenomic Definition of Rhizopus Species.</title>
        <authorList>
            <person name="Gryganskyi A.P."/>
            <person name="Golan J."/>
            <person name="Dolatabadi S."/>
            <person name="Mondo S."/>
            <person name="Robb S."/>
            <person name="Idnurm A."/>
            <person name="Muszewska A."/>
            <person name="Steczkiewicz K."/>
            <person name="Masonjones S."/>
            <person name="Liao H.L."/>
            <person name="Gajdeczka M.T."/>
            <person name="Anike F."/>
            <person name="Vuek A."/>
            <person name="Anishchenko I.M."/>
            <person name="Voigt K."/>
            <person name="de Hoog G.S."/>
            <person name="Smith M.E."/>
            <person name="Heitman J."/>
            <person name="Vilgalys R."/>
            <person name="Stajich J.E."/>
        </authorList>
    </citation>
    <scope>NUCLEOTIDE SEQUENCE [LARGE SCALE GENOMIC DNA]</scope>
    <source>
        <strain evidence="4 5">CBS 357.93</strain>
    </source>
</reference>
<protein>
    <recommendedName>
        <fullName evidence="6">Coiled-coil domain-containing protein 130</fullName>
    </recommendedName>
</protein>
<dbReference type="GO" id="GO:0005684">
    <property type="term" value="C:U2-type spliceosomal complex"/>
    <property type="evidence" value="ECO:0007669"/>
    <property type="project" value="TreeGrafter"/>
</dbReference>